<keyword evidence="4" id="KW-1003">Cell membrane</keyword>
<evidence type="ECO:0000256" key="8">
    <source>
        <dbReference type="ARBA" id="ARBA00022989"/>
    </source>
</evidence>
<keyword evidence="8 12" id="KW-1133">Transmembrane helix</keyword>
<dbReference type="Pfam" id="PF04602">
    <property type="entry name" value="Arabinose_trans"/>
    <property type="match status" value="1"/>
</dbReference>
<feature type="transmembrane region" description="Helical" evidence="12">
    <location>
        <begin position="662"/>
        <end position="682"/>
    </location>
</feature>
<sequence length="1108" mass="117203">MADTMLWSGLPSVDESEPGTAQRNTSSGWARPIALFAALIGVVAALAVPLLPVRVDAATLSWPQVGSTHSVEAPLVSYAPLTFDAKLPCAAIQQLGPGGGILAATGPTGAPDLARYGFIAQVQAATPDAPTRLDVVLRNRPLLSVPVEQLTPGCQLVVHADTGRATVTLDGASPAVAPVTMNGDYRPQMVGIFSDLATSDGAKVTADLDSRFSSSPTPIKRAAIWLAVLATIVSLAALYRLDRAAGHRTKRFLPQRWWSFSVLDGVVLGTLLVWHFIGSTTSDDGYQFGMARTSGAAGYMANYFAYFGVPENPVGTPYYDLIRIMAEVSTASPWVRLPALLAGILIWLLLSREVIPRLGVAVLRNRVALWTGGLGFLAVWLAYNNGLRPEPPVALGLLLTWCSIERAIATRRLLPAAAAVLVAAFSCTAGPSGLICVAALVAGLRPVARIVLSRIKDATSRRERLMRCASLLAPLVAAGAVVVVAMFADQPLAAMSEMSRIHHIVGPDVPWYQEYLRYQYLFQSEVDGSVARRIGIFVMLAGLVVCMLMLLRKGGRIPFTAVGPTRRMLGTTAGALLLLMVTPTKWTHHFGVFAGVAGAVAVVTAMAVGPKVLKAPRNRALFAAAVTFLLALVFSGENGWWYVSSYGIPWWNEAPVLGSTPVNKIFLIATGVLLAVAGYWQVRAPEPGTPHRVSGFAWRVTLLPPLTMALALLVVWDVGSFAVAAVKQYPAFSVAQSNVEAVTGHTSGLADQVLVEPDPNVGMLAPLTGDAMSTLAGTGLGFSPNGIAGSGSTAIDSAATGFTASGVADDLRADQEPSSGSITADALNSKTPSDNAAGISSAALPFGLDPATTPVLGTYRSGDAGPADLTTGWYRLPDPADRAGILALSAAGRISSDDADGHHTDGQSVHIEYGATDSADTAQPMGQVAPIDIGPAPSWRNLRVPFTQIPADADVIRIVASDHDRTPKQWLALTPPRMPKTQTLSSLVGPDTPVFADWMVGFQFPNQRPFDHHNGIAETPGYRILPDRPGAAITNLWQNHDSGGALGWTGLLLKAETMATYLDNDWNRDWGGLQKFTKIDPSAVPARPTVKQEDHSGLWSPGHINTLY</sequence>
<comment type="function">
    <text evidence="1">Arabinosyl transferase responsible for the polymerization of arabinose into the arabinan of arabinogalactan.</text>
</comment>
<name>A0ABP9KL45_9NOCA</name>
<keyword evidence="17" id="KW-1185">Reference proteome</keyword>
<dbReference type="Pfam" id="PF17689">
    <property type="entry name" value="Arabino_trans_N"/>
    <property type="match status" value="1"/>
</dbReference>
<comment type="subcellular location">
    <subcellularLocation>
        <location evidence="2">Cell membrane</location>
        <topology evidence="2">Multi-pass membrane protein</topology>
    </subcellularLocation>
</comment>
<feature type="transmembrane region" description="Helical" evidence="12">
    <location>
        <begin position="33"/>
        <end position="51"/>
    </location>
</feature>
<evidence type="ECO:0000256" key="12">
    <source>
        <dbReference type="SAM" id="Phobius"/>
    </source>
</evidence>
<evidence type="ECO:0000256" key="7">
    <source>
        <dbReference type="ARBA" id="ARBA00022692"/>
    </source>
</evidence>
<evidence type="ECO:0000256" key="1">
    <source>
        <dbReference type="ARBA" id="ARBA00003001"/>
    </source>
</evidence>
<feature type="transmembrane region" description="Helical" evidence="12">
    <location>
        <begin position="702"/>
        <end position="726"/>
    </location>
</feature>
<keyword evidence="9 12" id="KW-0472">Membrane</keyword>
<evidence type="ECO:0000256" key="3">
    <source>
        <dbReference type="ARBA" id="ARBA00008195"/>
    </source>
</evidence>
<feature type="region of interest" description="Disordered" evidence="11">
    <location>
        <begin position="1"/>
        <end position="26"/>
    </location>
</feature>
<evidence type="ECO:0000259" key="15">
    <source>
        <dbReference type="Pfam" id="PF17689"/>
    </source>
</evidence>
<evidence type="ECO:0000256" key="10">
    <source>
        <dbReference type="ARBA" id="ARBA00023316"/>
    </source>
</evidence>
<evidence type="ECO:0000256" key="4">
    <source>
        <dbReference type="ARBA" id="ARBA00022475"/>
    </source>
</evidence>
<feature type="region of interest" description="Disordered" evidence="11">
    <location>
        <begin position="812"/>
        <end position="834"/>
    </location>
</feature>
<feature type="domain" description="Arabinosyltransferase C-terminal" evidence="14">
    <location>
        <begin position="719"/>
        <end position="1105"/>
    </location>
</feature>
<dbReference type="InterPro" id="IPR042486">
    <property type="entry name" value="Arabino_trans_C_2"/>
</dbReference>
<organism evidence="16 17">
    <name type="scientific">Nocardia callitridis</name>
    <dbReference type="NCBI Taxonomy" id="648753"/>
    <lineage>
        <taxon>Bacteria</taxon>
        <taxon>Bacillati</taxon>
        <taxon>Actinomycetota</taxon>
        <taxon>Actinomycetes</taxon>
        <taxon>Mycobacteriales</taxon>
        <taxon>Nocardiaceae</taxon>
        <taxon>Nocardia</taxon>
    </lineage>
</organism>
<dbReference type="Gene3D" id="3.40.190.160">
    <property type="match status" value="1"/>
</dbReference>
<feature type="transmembrane region" description="Helical" evidence="12">
    <location>
        <begin position="534"/>
        <end position="552"/>
    </location>
</feature>
<feature type="domain" description="Arabinofuranosyltransferase central" evidence="13">
    <location>
        <begin position="215"/>
        <end position="682"/>
    </location>
</feature>
<evidence type="ECO:0000256" key="5">
    <source>
        <dbReference type="ARBA" id="ARBA00022676"/>
    </source>
</evidence>
<feature type="transmembrane region" description="Helical" evidence="12">
    <location>
        <begin position="367"/>
        <end position="383"/>
    </location>
</feature>
<dbReference type="Gene3D" id="2.60.120.610">
    <property type="entry name" value="arabinofuranosyltransferase like domain"/>
    <property type="match status" value="1"/>
</dbReference>
<feature type="transmembrane region" description="Helical" evidence="12">
    <location>
        <begin position="222"/>
        <end position="241"/>
    </location>
</feature>
<accession>A0ABP9KL45</accession>
<keyword evidence="5" id="KW-0328">Glycosyltransferase</keyword>
<evidence type="ECO:0000256" key="11">
    <source>
        <dbReference type="SAM" id="MobiDB-lite"/>
    </source>
</evidence>
<evidence type="ECO:0000259" key="14">
    <source>
        <dbReference type="Pfam" id="PF14896"/>
    </source>
</evidence>
<evidence type="ECO:0000313" key="16">
    <source>
        <dbReference type="EMBL" id="GAA5058913.1"/>
    </source>
</evidence>
<keyword evidence="6" id="KW-0808">Transferase</keyword>
<dbReference type="InterPro" id="IPR040920">
    <property type="entry name" value="Arabino_trans_N"/>
</dbReference>
<dbReference type="Gene3D" id="2.60.120.940">
    <property type="entry name" value="EmbC, C-terminal domain, subdomain 2"/>
    <property type="match status" value="1"/>
</dbReference>
<evidence type="ECO:0000313" key="17">
    <source>
        <dbReference type="Proteomes" id="UP001500603"/>
    </source>
</evidence>
<comment type="similarity">
    <text evidence="3">Belongs to the emb family.</text>
</comment>
<feature type="compositionally biased region" description="Polar residues" evidence="11">
    <location>
        <begin position="816"/>
        <end position="834"/>
    </location>
</feature>
<keyword evidence="7 12" id="KW-0812">Transmembrane</keyword>
<dbReference type="InterPro" id="IPR027451">
    <property type="entry name" value="EmbABC_dom1"/>
</dbReference>
<evidence type="ECO:0000256" key="6">
    <source>
        <dbReference type="ARBA" id="ARBA00022679"/>
    </source>
</evidence>
<protein>
    <submittedName>
        <fullName evidence="16">Arabinosyltransferase domain-containing protein</fullName>
    </submittedName>
</protein>
<feature type="transmembrane region" description="Helical" evidence="12">
    <location>
        <begin position="620"/>
        <end position="642"/>
    </location>
</feature>
<gene>
    <name evidence="16" type="ORF">GCM10023318_38800</name>
</gene>
<dbReference type="Pfam" id="PF14896">
    <property type="entry name" value="Arabino_trans_C"/>
    <property type="match status" value="1"/>
</dbReference>
<dbReference type="InterPro" id="IPR032731">
    <property type="entry name" value="Arabino_trans_C"/>
</dbReference>
<feature type="transmembrane region" description="Helical" evidence="12">
    <location>
        <begin position="257"/>
        <end position="277"/>
    </location>
</feature>
<feature type="transmembrane region" description="Helical" evidence="12">
    <location>
        <begin position="416"/>
        <end position="444"/>
    </location>
</feature>
<feature type="domain" description="Arabinosyltransferas concanavalin like" evidence="15">
    <location>
        <begin position="56"/>
        <end position="211"/>
    </location>
</feature>
<evidence type="ECO:0000256" key="2">
    <source>
        <dbReference type="ARBA" id="ARBA00004651"/>
    </source>
</evidence>
<evidence type="ECO:0000259" key="13">
    <source>
        <dbReference type="Pfam" id="PF04602"/>
    </source>
</evidence>
<dbReference type="EMBL" id="BAABJM010000003">
    <property type="protein sequence ID" value="GAA5058913.1"/>
    <property type="molecule type" value="Genomic_DNA"/>
</dbReference>
<reference evidence="17" key="1">
    <citation type="journal article" date="2019" name="Int. J. Syst. Evol. Microbiol.">
        <title>The Global Catalogue of Microorganisms (GCM) 10K type strain sequencing project: providing services to taxonomists for standard genome sequencing and annotation.</title>
        <authorList>
            <consortium name="The Broad Institute Genomics Platform"/>
            <consortium name="The Broad Institute Genome Sequencing Center for Infectious Disease"/>
            <person name="Wu L."/>
            <person name="Ma J."/>
        </authorList>
    </citation>
    <scope>NUCLEOTIDE SEQUENCE [LARGE SCALE GENOMIC DNA]</scope>
    <source>
        <strain evidence="17">JCM 18298</strain>
    </source>
</reference>
<evidence type="ECO:0000256" key="9">
    <source>
        <dbReference type="ARBA" id="ARBA00023136"/>
    </source>
</evidence>
<keyword evidence="10" id="KW-0961">Cell wall biogenesis/degradation</keyword>
<dbReference type="InterPro" id="IPR007680">
    <property type="entry name" value="Arabino_trans_central"/>
</dbReference>
<proteinExistence type="inferred from homology"/>
<feature type="transmembrane region" description="Helical" evidence="12">
    <location>
        <begin position="465"/>
        <end position="488"/>
    </location>
</feature>
<feature type="transmembrane region" description="Helical" evidence="12">
    <location>
        <begin position="588"/>
        <end position="608"/>
    </location>
</feature>
<feature type="transmembrane region" description="Helical" evidence="12">
    <location>
        <begin position="564"/>
        <end position="582"/>
    </location>
</feature>
<dbReference type="Proteomes" id="UP001500603">
    <property type="component" value="Unassembled WGS sequence"/>
</dbReference>
<comment type="caution">
    <text evidence="16">The sequence shown here is derived from an EMBL/GenBank/DDBJ whole genome shotgun (WGS) entry which is preliminary data.</text>
</comment>
<feature type="transmembrane region" description="Helical" evidence="12">
    <location>
        <begin position="335"/>
        <end position="355"/>
    </location>
</feature>